<keyword evidence="1" id="KW-1133">Transmembrane helix</keyword>
<proteinExistence type="predicted"/>
<feature type="transmembrane region" description="Helical" evidence="1">
    <location>
        <begin position="12"/>
        <end position="30"/>
    </location>
</feature>
<dbReference type="EMBL" id="JANURM010000006">
    <property type="protein sequence ID" value="MDL0088969.1"/>
    <property type="molecule type" value="Genomic_DNA"/>
</dbReference>
<reference evidence="2" key="2">
    <citation type="journal article" date="2023" name="Microorganisms">
        <title>Isolation and Genomic Characteristics of Cat-Borne Campylobacter felis sp. nov. and Sheep-Borne Campylobacter ovis sp. nov.</title>
        <authorList>
            <person name="Wang H."/>
            <person name="Li Y."/>
            <person name="Gu Y."/>
            <person name="Zhou G."/>
            <person name="Chen X."/>
            <person name="Zhang X."/>
            <person name="Shao Z."/>
            <person name="Zhang J."/>
            <person name="Zhang M."/>
        </authorList>
    </citation>
    <scope>NUCLEOTIDE SEQUENCE</scope>
    <source>
        <strain evidence="2">PS10</strain>
    </source>
</reference>
<organism evidence="2 3">
    <name type="scientific">Campylobacter gastrosuis</name>
    <dbReference type="NCBI Taxonomy" id="2974576"/>
    <lineage>
        <taxon>Bacteria</taxon>
        <taxon>Pseudomonadati</taxon>
        <taxon>Campylobacterota</taxon>
        <taxon>Epsilonproteobacteria</taxon>
        <taxon>Campylobacterales</taxon>
        <taxon>Campylobacteraceae</taxon>
        <taxon>Campylobacter</taxon>
    </lineage>
</organism>
<evidence type="ECO:0000256" key="1">
    <source>
        <dbReference type="SAM" id="Phobius"/>
    </source>
</evidence>
<feature type="transmembrane region" description="Helical" evidence="1">
    <location>
        <begin position="42"/>
        <end position="66"/>
    </location>
</feature>
<feature type="transmembrane region" description="Helical" evidence="1">
    <location>
        <begin position="73"/>
        <end position="95"/>
    </location>
</feature>
<name>A0ABT7HRE9_9BACT</name>
<keyword evidence="3" id="KW-1185">Reference proteome</keyword>
<dbReference type="Proteomes" id="UP001173801">
    <property type="component" value="Unassembled WGS sequence"/>
</dbReference>
<evidence type="ECO:0000313" key="3">
    <source>
        <dbReference type="Proteomes" id="UP001173801"/>
    </source>
</evidence>
<comment type="caution">
    <text evidence="2">The sequence shown here is derived from an EMBL/GenBank/DDBJ whole genome shotgun (WGS) entry which is preliminary data.</text>
</comment>
<protein>
    <recommendedName>
        <fullName evidence="4">Sulfatase</fullName>
    </recommendedName>
</protein>
<feature type="transmembrane region" description="Helical" evidence="1">
    <location>
        <begin position="115"/>
        <end position="142"/>
    </location>
</feature>
<accession>A0ABT7HRE9</accession>
<evidence type="ECO:0008006" key="4">
    <source>
        <dbReference type="Google" id="ProtNLM"/>
    </source>
</evidence>
<reference evidence="2" key="1">
    <citation type="submission" date="2022-08" db="EMBL/GenBank/DDBJ databases">
        <authorList>
            <person name="Wang H."/>
        </authorList>
    </citation>
    <scope>NUCLEOTIDE SEQUENCE</scope>
    <source>
        <strain evidence="2">PS10</strain>
    </source>
</reference>
<sequence length="160" mass="19000">MDKFYQAFCQKSVFKPFLATFLLLFVAKFYEIYKLFDYGLFSGFFISFFNILLFNFIVFNLLFWVFKSHFLKAVWLYFAIVLPLCLVSLFLSFRFQSPLSVIFFELVFQSNFKEILEFISVFFDFKIFAIFSAIFALCFACFRLNFKLSWGGGLQGVKNT</sequence>
<evidence type="ECO:0000313" key="2">
    <source>
        <dbReference type="EMBL" id="MDL0088969.1"/>
    </source>
</evidence>
<gene>
    <name evidence="2" type="ORF">NYG85_06225</name>
</gene>
<keyword evidence="1" id="KW-0812">Transmembrane</keyword>
<keyword evidence="1" id="KW-0472">Membrane</keyword>
<dbReference type="RefSeq" id="WP_284937627.1">
    <property type="nucleotide sequence ID" value="NZ_JANURM010000006.1"/>
</dbReference>